<proteinExistence type="predicted"/>
<dbReference type="AlphaFoldDB" id="A0A2N5S5M3"/>
<organism evidence="2 5">
    <name type="scientific">Puccinia coronata f. sp. avenae</name>
    <dbReference type="NCBI Taxonomy" id="200324"/>
    <lineage>
        <taxon>Eukaryota</taxon>
        <taxon>Fungi</taxon>
        <taxon>Dikarya</taxon>
        <taxon>Basidiomycota</taxon>
        <taxon>Pucciniomycotina</taxon>
        <taxon>Pucciniomycetes</taxon>
        <taxon>Pucciniales</taxon>
        <taxon>Pucciniaceae</taxon>
        <taxon>Puccinia</taxon>
    </lineage>
</organism>
<evidence type="ECO:0000313" key="4">
    <source>
        <dbReference type="EMBL" id="PLW45443.1"/>
    </source>
</evidence>
<sequence>MLSYFKTHYSRLPSRWEKKVFLRQSISYLVGAKSISPELLKLWTDELGKTLNDESIDQEEIATVLYGLHTLILKNHGQDDHTNVIQSSLNECMANLRNWDRSQFPDGLPLWNQEIITPQDGLSDQLRKYDFLATKLLGEPRLHQLSAAIAHQVVDYVWAHLTDIRQIFSVERELRELSSYTRVAAIALLFHAMHLHEVSSMAQKLAQSIIEDAERQEGVFLLEHEKALLKKVLNDEEVLPIEEQEQETAVSPR</sequence>
<dbReference type="EMBL" id="PGCI01000048">
    <property type="protein sequence ID" value="PLW45443.1"/>
    <property type="molecule type" value="Genomic_DNA"/>
</dbReference>
<dbReference type="EMBL" id="PGCJ01000230">
    <property type="protein sequence ID" value="PLW37001.1"/>
    <property type="molecule type" value="Genomic_DNA"/>
</dbReference>
<gene>
    <name evidence="3" type="ORF">PCANC_14002</name>
    <name evidence="2" type="ORF">PCANC_22613</name>
    <name evidence="4" type="ORF">PCASD_05936</name>
    <name evidence="1" type="ORF">PCASD_23606</name>
</gene>
<dbReference type="OrthoDB" id="2507636at2759"/>
<evidence type="ECO:0000313" key="5">
    <source>
        <dbReference type="Proteomes" id="UP000235388"/>
    </source>
</evidence>
<evidence type="ECO:0000313" key="6">
    <source>
        <dbReference type="Proteomes" id="UP000235392"/>
    </source>
</evidence>
<comment type="caution">
    <text evidence="2">The sequence shown here is derived from an EMBL/GenBank/DDBJ whole genome shotgun (WGS) entry which is preliminary data.</text>
</comment>
<protein>
    <submittedName>
        <fullName evidence="2">Uncharacterized protein</fullName>
    </submittedName>
</protein>
<keyword evidence="5" id="KW-1185">Reference proteome</keyword>
<dbReference type="Proteomes" id="UP000235388">
    <property type="component" value="Unassembled WGS sequence"/>
</dbReference>
<reference evidence="5 6" key="1">
    <citation type="submission" date="2017-11" db="EMBL/GenBank/DDBJ databases">
        <title>De novo assembly and phasing of dikaryotic genomes from two isolates of Puccinia coronata f. sp. avenae, the causal agent of oat crown rust.</title>
        <authorList>
            <person name="Miller M.E."/>
            <person name="Zhang Y."/>
            <person name="Omidvar V."/>
            <person name="Sperschneider J."/>
            <person name="Schwessinger B."/>
            <person name="Raley C."/>
            <person name="Palmer J.M."/>
            <person name="Garnica D."/>
            <person name="Upadhyaya N."/>
            <person name="Rathjen J."/>
            <person name="Taylor J.M."/>
            <person name="Park R.F."/>
            <person name="Dodds P.N."/>
            <person name="Hirsch C.D."/>
            <person name="Kianian S.F."/>
            <person name="Figueroa M."/>
        </authorList>
    </citation>
    <scope>NUCLEOTIDE SEQUENCE [LARGE SCALE GENOMIC DNA]</scope>
    <source>
        <strain evidence="2">12NC29</strain>
        <strain evidence="1">12SD80</strain>
    </source>
</reference>
<dbReference type="EMBL" id="PGCJ01001155">
    <property type="protein sequence ID" value="PLW08540.1"/>
    <property type="molecule type" value="Genomic_DNA"/>
</dbReference>
<name>A0A2N5S5M3_9BASI</name>
<dbReference type="Proteomes" id="UP000235392">
    <property type="component" value="Unassembled WGS sequence"/>
</dbReference>
<accession>A0A2N5S5M3</accession>
<evidence type="ECO:0000313" key="2">
    <source>
        <dbReference type="EMBL" id="PLW08540.1"/>
    </source>
</evidence>
<dbReference type="EMBL" id="PGCI01001125">
    <property type="protein sequence ID" value="PLW07504.1"/>
    <property type="molecule type" value="Genomic_DNA"/>
</dbReference>
<evidence type="ECO:0000313" key="1">
    <source>
        <dbReference type="EMBL" id="PLW07504.1"/>
    </source>
</evidence>
<evidence type="ECO:0000313" key="3">
    <source>
        <dbReference type="EMBL" id="PLW37001.1"/>
    </source>
</evidence>